<feature type="modified residue" description="N6-(pyridoxal phosphate)lysine" evidence="2 3">
    <location>
        <position position="37"/>
    </location>
</feature>
<accession>A0A6M1T4K7</accession>
<dbReference type="NCBIfam" id="TIGR00044">
    <property type="entry name" value="YggS family pyridoxal phosphate-dependent enzyme"/>
    <property type="match status" value="1"/>
</dbReference>
<keyword evidence="7" id="KW-1185">Reference proteome</keyword>
<evidence type="ECO:0000256" key="4">
    <source>
        <dbReference type="RuleBase" id="RU004514"/>
    </source>
</evidence>
<comment type="function">
    <text evidence="2">Pyridoxal 5'-phosphate (PLP)-binding protein, which is involved in PLP homeostasis.</text>
</comment>
<name>A0A6M1T4K7_9BACT</name>
<dbReference type="InterPro" id="IPR011078">
    <property type="entry name" value="PyrdxlP_homeostasis"/>
</dbReference>
<proteinExistence type="inferred from homology"/>
<dbReference type="PIRSF" id="PIRSF004848">
    <property type="entry name" value="YBL036c_PLPDEIII"/>
    <property type="match status" value="1"/>
</dbReference>
<evidence type="ECO:0000313" key="7">
    <source>
        <dbReference type="Proteomes" id="UP000473278"/>
    </source>
</evidence>
<dbReference type="GO" id="GO:0030170">
    <property type="term" value="F:pyridoxal phosphate binding"/>
    <property type="evidence" value="ECO:0007669"/>
    <property type="project" value="UniProtKB-UniRule"/>
</dbReference>
<dbReference type="Proteomes" id="UP000473278">
    <property type="component" value="Unassembled WGS sequence"/>
</dbReference>
<organism evidence="6 7">
    <name type="scientific">Halalkalibaculum roseum</name>
    <dbReference type="NCBI Taxonomy" id="2709311"/>
    <lineage>
        <taxon>Bacteria</taxon>
        <taxon>Pseudomonadati</taxon>
        <taxon>Balneolota</taxon>
        <taxon>Balneolia</taxon>
        <taxon>Balneolales</taxon>
        <taxon>Balneolaceae</taxon>
        <taxon>Halalkalibaculum</taxon>
    </lineage>
</organism>
<dbReference type="InterPro" id="IPR029066">
    <property type="entry name" value="PLP-binding_barrel"/>
</dbReference>
<sequence length="237" mass="27438">MSEDICQNLKDVQHRIEQACQKAGRDSNEITLIAVSKMKPLEDIEEAYGCGQIHFGENRAKELQDKMDACEHDDIQWHMVGNLQTNKIKYMVERVNWIDSVPKKKTIREIEKRASRIDRVINTLIQVNISGEDQKSGCEPEDLEKILKYAQGKNHVRVRGLMGMATFVDPDKVEEVRPEFRLLREIRDSHREWECENIQLDELSMGMTNDMEIAIEEGSTMVRVGRAIFGERNYGDD</sequence>
<keyword evidence="1 2" id="KW-0663">Pyridoxal phosphate</keyword>
<comment type="cofactor">
    <cofactor evidence="3">
        <name>pyridoxal 5'-phosphate</name>
        <dbReference type="ChEBI" id="CHEBI:597326"/>
    </cofactor>
</comment>
<protein>
    <recommendedName>
        <fullName evidence="2">Pyridoxal phosphate homeostasis protein</fullName>
        <shortName evidence="2">PLP homeostasis protein</shortName>
    </recommendedName>
</protein>
<dbReference type="SUPFAM" id="SSF51419">
    <property type="entry name" value="PLP-binding barrel"/>
    <property type="match status" value="1"/>
</dbReference>
<dbReference type="HAMAP" id="MF_02087">
    <property type="entry name" value="PLP_homeostasis"/>
    <property type="match status" value="1"/>
</dbReference>
<evidence type="ECO:0000259" key="5">
    <source>
        <dbReference type="Pfam" id="PF01168"/>
    </source>
</evidence>
<dbReference type="InterPro" id="IPR001608">
    <property type="entry name" value="Ala_racemase_N"/>
</dbReference>
<evidence type="ECO:0000313" key="6">
    <source>
        <dbReference type="EMBL" id="NGP77707.1"/>
    </source>
</evidence>
<dbReference type="PANTHER" id="PTHR10146">
    <property type="entry name" value="PROLINE SYNTHETASE CO-TRANSCRIBED BACTERIAL HOMOLOG PROTEIN"/>
    <property type="match status" value="1"/>
</dbReference>
<evidence type="ECO:0000256" key="2">
    <source>
        <dbReference type="HAMAP-Rule" id="MF_02087"/>
    </source>
</evidence>
<evidence type="ECO:0000256" key="3">
    <source>
        <dbReference type="PIRSR" id="PIRSR004848-1"/>
    </source>
</evidence>
<dbReference type="RefSeq" id="WP_165143333.1">
    <property type="nucleotide sequence ID" value="NZ_JAALLT010000004.1"/>
</dbReference>
<dbReference type="PANTHER" id="PTHR10146:SF14">
    <property type="entry name" value="PYRIDOXAL PHOSPHATE HOMEOSTASIS PROTEIN"/>
    <property type="match status" value="1"/>
</dbReference>
<dbReference type="FunFam" id="3.20.20.10:FF:000018">
    <property type="entry name" value="Pyridoxal phosphate homeostasis protein"/>
    <property type="match status" value="1"/>
</dbReference>
<comment type="caution">
    <text evidence="6">The sequence shown here is derived from an EMBL/GenBank/DDBJ whole genome shotgun (WGS) entry which is preliminary data.</text>
</comment>
<dbReference type="Gene3D" id="3.20.20.10">
    <property type="entry name" value="Alanine racemase"/>
    <property type="match status" value="1"/>
</dbReference>
<comment type="similarity">
    <text evidence="2 4">Belongs to the pyridoxal phosphate-binding protein YggS/PROSC family.</text>
</comment>
<evidence type="ECO:0000256" key="1">
    <source>
        <dbReference type="ARBA" id="ARBA00022898"/>
    </source>
</evidence>
<dbReference type="Pfam" id="PF01168">
    <property type="entry name" value="Ala_racemase_N"/>
    <property type="match status" value="1"/>
</dbReference>
<dbReference type="AlphaFoldDB" id="A0A6M1T4K7"/>
<reference evidence="6 7" key="1">
    <citation type="submission" date="2020-02" db="EMBL/GenBank/DDBJ databases">
        <title>Balneolaceae bacterium YR4-1, complete genome.</title>
        <authorList>
            <person name="Li Y."/>
            <person name="Wu S."/>
        </authorList>
    </citation>
    <scope>NUCLEOTIDE SEQUENCE [LARGE SCALE GENOMIC DNA]</scope>
    <source>
        <strain evidence="6 7">YR4-1</strain>
    </source>
</reference>
<dbReference type="EMBL" id="JAALLT010000004">
    <property type="protein sequence ID" value="NGP77707.1"/>
    <property type="molecule type" value="Genomic_DNA"/>
</dbReference>
<gene>
    <name evidence="6" type="ORF">G3570_13755</name>
</gene>
<dbReference type="CDD" id="cd00635">
    <property type="entry name" value="PLPDE_III_YBL036c_like"/>
    <property type="match status" value="1"/>
</dbReference>
<feature type="domain" description="Alanine racemase N-terminal" evidence="5">
    <location>
        <begin position="8"/>
        <end position="232"/>
    </location>
</feature>